<proteinExistence type="predicted"/>
<sequence>LRAHSPPLTAPAPRFSPSQISSLFPVLSSPRSASDDRNSVERPLPFSSYPPICTRSIHSLELDRAFQRRNGGLGERAGVGASGGEGGAVPCRLQRRLGVEVGQSSGLIRGPDEGCELELYPMKDLLRLGMKDTGSAAVFLVFFSIVAAASARSKSIDKVVIACPRSWS</sequence>
<dbReference type="Proteomes" id="UP000015105">
    <property type="component" value="Chromosome 7D"/>
</dbReference>
<reference evidence="1" key="3">
    <citation type="journal article" date="2017" name="Nature">
        <title>Genome sequence of the progenitor of the wheat D genome Aegilops tauschii.</title>
        <authorList>
            <person name="Luo M.C."/>
            <person name="Gu Y.Q."/>
            <person name="Puiu D."/>
            <person name="Wang H."/>
            <person name="Twardziok S.O."/>
            <person name="Deal K.R."/>
            <person name="Huo N."/>
            <person name="Zhu T."/>
            <person name="Wang L."/>
            <person name="Wang Y."/>
            <person name="McGuire P.E."/>
            <person name="Liu S."/>
            <person name="Long H."/>
            <person name="Ramasamy R.K."/>
            <person name="Rodriguez J.C."/>
            <person name="Van S.L."/>
            <person name="Yuan L."/>
            <person name="Wang Z."/>
            <person name="Xia Z."/>
            <person name="Xiao L."/>
            <person name="Anderson O.D."/>
            <person name="Ouyang S."/>
            <person name="Liang Y."/>
            <person name="Zimin A.V."/>
            <person name="Pertea G."/>
            <person name="Qi P."/>
            <person name="Bennetzen J.L."/>
            <person name="Dai X."/>
            <person name="Dawson M.W."/>
            <person name="Muller H.G."/>
            <person name="Kugler K."/>
            <person name="Rivarola-Duarte L."/>
            <person name="Spannagl M."/>
            <person name="Mayer K.F.X."/>
            <person name="Lu F.H."/>
            <person name="Bevan M.W."/>
            <person name="Leroy P."/>
            <person name="Li P."/>
            <person name="You F.M."/>
            <person name="Sun Q."/>
            <person name="Liu Z."/>
            <person name="Lyons E."/>
            <person name="Wicker T."/>
            <person name="Salzberg S.L."/>
            <person name="Devos K.M."/>
            <person name="Dvorak J."/>
        </authorList>
    </citation>
    <scope>NUCLEOTIDE SEQUENCE [LARGE SCALE GENOMIC DNA]</scope>
    <source>
        <strain evidence="1">cv. AL8/78</strain>
    </source>
</reference>
<protein>
    <submittedName>
        <fullName evidence="1">Uncharacterized protein</fullName>
    </submittedName>
</protein>
<dbReference type="EnsemblPlants" id="AET7Gv20252100.5">
    <property type="protein sequence ID" value="AET7Gv20252100.5"/>
    <property type="gene ID" value="AET7Gv20252100"/>
</dbReference>
<accession>A0A453QNG3</accession>
<organism evidence="1 2">
    <name type="scientific">Aegilops tauschii subsp. strangulata</name>
    <name type="common">Goatgrass</name>
    <dbReference type="NCBI Taxonomy" id="200361"/>
    <lineage>
        <taxon>Eukaryota</taxon>
        <taxon>Viridiplantae</taxon>
        <taxon>Streptophyta</taxon>
        <taxon>Embryophyta</taxon>
        <taxon>Tracheophyta</taxon>
        <taxon>Spermatophyta</taxon>
        <taxon>Magnoliopsida</taxon>
        <taxon>Liliopsida</taxon>
        <taxon>Poales</taxon>
        <taxon>Poaceae</taxon>
        <taxon>BOP clade</taxon>
        <taxon>Pooideae</taxon>
        <taxon>Triticodae</taxon>
        <taxon>Triticeae</taxon>
        <taxon>Triticinae</taxon>
        <taxon>Aegilops</taxon>
    </lineage>
</organism>
<reference evidence="1" key="5">
    <citation type="journal article" date="2021" name="G3 (Bethesda)">
        <title>Aegilops tauschii genome assembly Aet v5.0 features greater sequence contiguity and improved annotation.</title>
        <authorList>
            <person name="Wang L."/>
            <person name="Zhu T."/>
            <person name="Rodriguez J.C."/>
            <person name="Deal K.R."/>
            <person name="Dubcovsky J."/>
            <person name="McGuire P.E."/>
            <person name="Lux T."/>
            <person name="Spannagl M."/>
            <person name="Mayer K.F.X."/>
            <person name="Baldrich P."/>
            <person name="Meyers B.C."/>
            <person name="Huo N."/>
            <person name="Gu Y.Q."/>
            <person name="Zhou H."/>
            <person name="Devos K.M."/>
            <person name="Bennetzen J.L."/>
            <person name="Unver T."/>
            <person name="Budak H."/>
            <person name="Gulick P.J."/>
            <person name="Galiba G."/>
            <person name="Kalapos B."/>
            <person name="Nelson D.R."/>
            <person name="Li P."/>
            <person name="You F.M."/>
            <person name="Luo M.C."/>
            <person name="Dvorak J."/>
        </authorList>
    </citation>
    <scope>NUCLEOTIDE SEQUENCE [LARGE SCALE GENOMIC DNA]</scope>
    <source>
        <strain evidence="1">cv. AL8/78</strain>
    </source>
</reference>
<dbReference type="Gramene" id="AET7Gv20252100.5">
    <property type="protein sequence ID" value="AET7Gv20252100.5"/>
    <property type="gene ID" value="AET7Gv20252100"/>
</dbReference>
<dbReference type="AlphaFoldDB" id="A0A453QNG3"/>
<reference evidence="1" key="4">
    <citation type="submission" date="2019-03" db="UniProtKB">
        <authorList>
            <consortium name="EnsemblPlants"/>
        </authorList>
    </citation>
    <scope>IDENTIFICATION</scope>
</reference>
<evidence type="ECO:0000313" key="1">
    <source>
        <dbReference type="EnsemblPlants" id="AET7Gv20252100.5"/>
    </source>
</evidence>
<evidence type="ECO:0000313" key="2">
    <source>
        <dbReference type="Proteomes" id="UP000015105"/>
    </source>
</evidence>
<name>A0A453QNG3_AEGTS</name>
<reference evidence="2" key="1">
    <citation type="journal article" date="2014" name="Science">
        <title>Ancient hybridizations among the ancestral genomes of bread wheat.</title>
        <authorList>
            <consortium name="International Wheat Genome Sequencing Consortium,"/>
            <person name="Marcussen T."/>
            <person name="Sandve S.R."/>
            <person name="Heier L."/>
            <person name="Spannagl M."/>
            <person name="Pfeifer M."/>
            <person name="Jakobsen K.S."/>
            <person name="Wulff B.B."/>
            <person name="Steuernagel B."/>
            <person name="Mayer K.F."/>
            <person name="Olsen O.A."/>
        </authorList>
    </citation>
    <scope>NUCLEOTIDE SEQUENCE [LARGE SCALE GENOMIC DNA]</scope>
    <source>
        <strain evidence="2">cv. AL8/78</strain>
    </source>
</reference>
<keyword evidence="2" id="KW-1185">Reference proteome</keyword>
<reference evidence="2" key="2">
    <citation type="journal article" date="2017" name="Nat. Plants">
        <title>The Aegilops tauschii genome reveals multiple impacts of transposons.</title>
        <authorList>
            <person name="Zhao G."/>
            <person name="Zou C."/>
            <person name="Li K."/>
            <person name="Wang K."/>
            <person name="Li T."/>
            <person name="Gao L."/>
            <person name="Zhang X."/>
            <person name="Wang H."/>
            <person name="Yang Z."/>
            <person name="Liu X."/>
            <person name="Jiang W."/>
            <person name="Mao L."/>
            <person name="Kong X."/>
            <person name="Jiao Y."/>
            <person name="Jia J."/>
        </authorList>
    </citation>
    <scope>NUCLEOTIDE SEQUENCE [LARGE SCALE GENOMIC DNA]</scope>
    <source>
        <strain evidence="2">cv. AL8/78</strain>
    </source>
</reference>